<dbReference type="InterPro" id="IPR003591">
    <property type="entry name" value="Leu-rich_rpt_typical-subtyp"/>
</dbReference>
<evidence type="ECO:0000313" key="6">
    <source>
        <dbReference type="Proteomes" id="UP001168821"/>
    </source>
</evidence>
<dbReference type="AlphaFoldDB" id="A0AA38M4B6"/>
<evidence type="ECO:0000313" key="5">
    <source>
        <dbReference type="EMBL" id="KAJ3643460.1"/>
    </source>
</evidence>
<evidence type="ECO:0000256" key="4">
    <source>
        <dbReference type="SAM" id="SignalP"/>
    </source>
</evidence>
<dbReference type="Pfam" id="PF13306">
    <property type="entry name" value="LRR_5"/>
    <property type="match status" value="1"/>
</dbReference>
<dbReference type="EMBL" id="JALNTZ010000008">
    <property type="protein sequence ID" value="KAJ3643460.1"/>
    <property type="molecule type" value="Genomic_DNA"/>
</dbReference>
<dbReference type="PANTHER" id="PTHR24373:SF275">
    <property type="entry name" value="TIR DOMAIN-CONTAINING PROTEIN"/>
    <property type="match status" value="1"/>
</dbReference>
<evidence type="ECO:0000256" key="1">
    <source>
        <dbReference type="ARBA" id="ARBA00022614"/>
    </source>
</evidence>
<dbReference type="SMART" id="SM00369">
    <property type="entry name" value="LRR_TYP"/>
    <property type="match status" value="5"/>
</dbReference>
<dbReference type="SUPFAM" id="SSF52058">
    <property type="entry name" value="L domain-like"/>
    <property type="match status" value="1"/>
</dbReference>
<comment type="caution">
    <text evidence="5">The sequence shown here is derived from an EMBL/GenBank/DDBJ whole genome shotgun (WGS) entry which is preliminary data.</text>
</comment>
<keyword evidence="1" id="KW-0433">Leucine-rich repeat</keyword>
<feature type="signal peptide" evidence="4">
    <location>
        <begin position="1"/>
        <end position="19"/>
    </location>
</feature>
<sequence>MQRLARVVYIFAILAFVECEYDTNYYTSKYFRFVVHHRTHFFLQPTDVTTIGKGTISHIYDMESFILYGPTIQEIEPGAFQNLPRLKSLSIMNCYISRIDAGVFNNLNVTELAIKENRRPLSLVGGAFDNMTSLQKLRLDRIQLSTWDPPWFVNTPQLKEIYACGNLLTEIPGGAFQNRNSDNEITINFADGQISKVHYDAFRGIKKMKELSLQHNKLEEFSSRILKNIEIGELRISNNKFECLNESEFADIFVANKTAIGGNPWRPDCLQKILEWGMSHNKTIQNTDK</sequence>
<keyword evidence="2 4" id="KW-0732">Signal</keyword>
<dbReference type="Proteomes" id="UP001168821">
    <property type="component" value="Unassembled WGS sequence"/>
</dbReference>
<accession>A0AA38M4B6</accession>
<gene>
    <name evidence="5" type="ORF">Zmor_026170</name>
</gene>
<dbReference type="InterPro" id="IPR050328">
    <property type="entry name" value="Dev_Immune_Receptor"/>
</dbReference>
<dbReference type="PANTHER" id="PTHR24373">
    <property type="entry name" value="SLIT RELATED LEUCINE-RICH REPEAT NEURONAL PROTEIN"/>
    <property type="match status" value="1"/>
</dbReference>
<keyword evidence="3" id="KW-0677">Repeat</keyword>
<name>A0AA38M4B6_9CUCU</name>
<feature type="chain" id="PRO_5041388775" evidence="4">
    <location>
        <begin position="20"/>
        <end position="289"/>
    </location>
</feature>
<organism evidence="5 6">
    <name type="scientific">Zophobas morio</name>
    <dbReference type="NCBI Taxonomy" id="2755281"/>
    <lineage>
        <taxon>Eukaryota</taxon>
        <taxon>Metazoa</taxon>
        <taxon>Ecdysozoa</taxon>
        <taxon>Arthropoda</taxon>
        <taxon>Hexapoda</taxon>
        <taxon>Insecta</taxon>
        <taxon>Pterygota</taxon>
        <taxon>Neoptera</taxon>
        <taxon>Endopterygota</taxon>
        <taxon>Coleoptera</taxon>
        <taxon>Polyphaga</taxon>
        <taxon>Cucujiformia</taxon>
        <taxon>Tenebrionidae</taxon>
        <taxon>Zophobas</taxon>
    </lineage>
</organism>
<keyword evidence="6" id="KW-1185">Reference proteome</keyword>
<dbReference type="InterPro" id="IPR032675">
    <property type="entry name" value="LRR_dom_sf"/>
</dbReference>
<protein>
    <submittedName>
        <fullName evidence="5">Uncharacterized protein</fullName>
    </submittedName>
</protein>
<evidence type="ECO:0000256" key="2">
    <source>
        <dbReference type="ARBA" id="ARBA00022729"/>
    </source>
</evidence>
<reference evidence="5" key="1">
    <citation type="journal article" date="2023" name="G3 (Bethesda)">
        <title>Whole genome assemblies of Zophobas morio and Tenebrio molitor.</title>
        <authorList>
            <person name="Kaur S."/>
            <person name="Stinson S.A."/>
            <person name="diCenzo G.C."/>
        </authorList>
    </citation>
    <scope>NUCLEOTIDE SEQUENCE</scope>
    <source>
        <strain evidence="5">QUZm001</strain>
    </source>
</reference>
<dbReference type="Gene3D" id="3.80.10.10">
    <property type="entry name" value="Ribonuclease Inhibitor"/>
    <property type="match status" value="2"/>
</dbReference>
<evidence type="ECO:0000256" key="3">
    <source>
        <dbReference type="ARBA" id="ARBA00022737"/>
    </source>
</evidence>
<proteinExistence type="predicted"/>
<dbReference type="InterPro" id="IPR026906">
    <property type="entry name" value="LRR_5"/>
</dbReference>